<name>A0A1G8AVA6_9MICO</name>
<dbReference type="STRING" id="399736.SAMN04489720_0547"/>
<dbReference type="InterPro" id="IPR027417">
    <property type="entry name" value="P-loop_NTPase"/>
</dbReference>
<dbReference type="Proteomes" id="UP000198822">
    <property type="component" value="Chromosome I"/>
</dbReference>
<sequence length="155" mass="16538">MPLVTLLSGPTATGKTTMAQALEAAGALRLSMDEAQWAAGYRGAFPPVEVIERLEAELKQRMTDAVEAGRSVVVDLSLTTRDFRDAWRAAAEAAGGSVDLVVLTAPTDVLWARIQQRAGRDGPNAFTLDRDALEAYVASVEPPHPDEHARVVVTG</sequence>
<dbReference type="GO" id="GO:0016301">
    <property type="term" value="F:kinase activity"/>
    <property type="evidence" value="ECO:0007669"/>
    <property type="project" value="UniProtKB-KW"/>
</dbReference>
<dbReference type="EMBL" id="LT629695">
    <property type="protein sequence ID" value="SDH24899.1"/>
    <property type="molecule type" value="Genomic_DNA"/>
</dbReference>
<keyword evidence="1" id="KW-0418">Kinase</keyword>
<proteinExistence type="predicted"/>
<dbReference type="Gene3D" id="3.40.50.300">
    <property type="entry name" value="P-loop containing nucleotide triphosphate hydrolases"/>
    <property type="match status" value="1"/>
</dbReference>
<gene>
    <name evidence="1" type="ORF">SAMN04489720_0547</name>
</gene>
<dbReference type="Pfam" id="PF13671">
    <property type="entry name" value="AAA_33"/>
    <property type="match status" value="1"/>
</dbReference>
<dbReference type="RefSeq" id="WP_092502218.1">
    <property type="nucleotide sequence ID" value="NZ_LT629695.1"/>
</dbReference>
<accession>A0A1G8AVA6</accession>
<dbReference type="AlphaFoldDB" id="A0A1G8AVA6"/>
<keyword evidence="2" id="KW-1185">Reference proteome</keyword>
<keyword evidence="1" id="KW-0808">Transferase</keyword>
<dbReference type="SUPFAM" id="SSF52540">
    <property type="entry name" value="P-loop containing nucleoside triphosphate hydrolases"/>
    <property type="match status" value="1"/>
</dbReference>
<evidence type="ECO:0000313" key="1">
    <source>
        <dbReference type="EMBL" id="SDH24899.1"/>
    </source>
</evidence>
<evidence type="ECO:0000313" key="2">
    <source>
        <dbReference type="Proteomes" id="UP000198822"/>
    </source>
</evidence>
<protein>
    <submittedName>
        <fullName evidence="1">Predicted kinase</fullName>
    </submittedName>
</protein>
<dbReference type="OrthoDB" id="2639622at2"/>
<reference evidence="2" key="1">
    <citation type="submission" date="2016-10" db="EMBL/GenBank/DDBJ databases">
        <authorList>
            <person name="Varghese N."/>
            <person name="Submissions S."/>
        </authorList>
    </citation>
    <scope>NUCLEOTIDE SEQUENCE [LARGE SCALE GENOMIC DNA]</scope>
    <source>
        <strain evidence="2">DSM 22002</strain>
    </source>
</reference>
<organism evidence="1 2">
    <name type="scientific">Agrococcus jejuensis</name>
    <dbReference type="NCBI Taxonomy" id="399736"/>
    <lineage>
        <taxon>Bacteria</taxon>
        <taxon>Bacillati</taxon>
        <taxon>Actinomycetota</taxon>
        <taxon>Actinomycetes</taxon>
        <taxon>Micrococcales</taxon>
        <taxon>Microbacteriaceae</taxon>
        <taxon>Agrococcus</taxon>
    </lineage>
</organism>